<accession>A0A8H4W2K9</accession>
<protein>
    <submittedName>
        <fullName evidence="2">Uncharacterized protein</fullName>
    </submittedName>
</protein>
<reference evidence="2 3" key="1">
    <citation type="submission" date="2020-03" db="EMBL/GenBank/DDBJ databases">
        <title>Draft Genome Sequence of Cudoniella acicularis.</title>
        <authorList>
            <person name="Buettner E."/>
            <person name="Kellner H."/>
        </authorList>
    </citation>
    <scope>NUCLEOTIDE SEQUENCE [LARGE SCALE GENOMIC DNA]</scope>
    <source>
        <strain evidence="2 3">DSM 108380</strain>
    </source>
</reference>
<dbReference type="AlphaFoldDB" id="A0A8H4W2K9"/>
<dbReference type="Gene3D" id="2.60.120.10">
    <property type="entry name" value="Jelly Rolls"/>
    <property type="match status" value="1"/>
</dbReference>
<dbReference type="EMBL" id="JAAMPI010000403">
    <property type="protein sequence ID" value="KAF4631858.1"/>
    <property type="molecule type" value="Genomic_DNA"/>
</dbReference>
<dbReference type="PANTHER" id="PTHR36156:SF2">
    <property type="entry name" value="CUPIN TYPE-2 DOMAIN-CONTAINING PROTEIN"/>
    <property type="match status" value="1"/>
</dbReference>
<comment type="caution">
    <text evidence="2">The sequence shown here is derived from an EMBL/GenBank/DDBJ whole genome shotgun (WGS) entry which is preliminary data.</text>
</comment>
<proteinExistence type="predicted"/>
<dbReference type="PANTHER" id="PTHR36156">
    <property type="entry name" value="SLR2101 PROTEIN"/>
    <property type="match status" value="1"/>
</dbReference>
<dbReference type="InterPro" id="IPR014710">
    <property type="entry name" value="RmlC-like_jellyroll"/>
</dbReference>
<gene>
    <name evidence="2" type="ORF">G7Y89_g6271</name>
</gene>
<dbReference type="InterPro" id="IPR011051">
    <property type="entry name" value="RmlC_Cupin_sf"/>
</dbReference>
<keyword evidence="3" id="KW-1185">Reference proteome</keyword>
<dbReference type="InterPro" id="IPR047142">
    <property type="entry name" value="OryJ/VirC-like"/>
</dbReference>
<dbReference type="OrthoDB" id="5840532at2759"/>
<feature type="compositionally biased region" description="Polar residues" evidence="1">
    <location>
        <begin position="13"/>
        <end position="24"/>
    </location>
</feature>
<dbReference type="Proteomes" id="UP000566819">
    <property type="component" value="Unassembled WGS sequence"/>
</dbReference>
<evidence type="ECO:0000256" key="1">
    <source>
        <dbReference type="SAM" id="MobiDB-lite"/>
    </source>
</evidence>
<feature type="region of interest" description="Disordered" evidence="1">
    <location>
        <begin position="1"/>
        <end position="34"/>
    </location>
</feature>
<sequence>MTSSFPSTVRHITVNSPDGTSSFLDTPPPPTNSPNPLMQISYIYSNPANFSIAENTDLKYHESAPTTGPIRSFAPAGASTCVVLDFAPNPTGEEGFMHRTTTLDYVFIMDGELELALDSGEKRIVRKGDVVLQRECMHSWKNISKTEPARFAAVGLGTAGAVEGTMEFSKK</sequence>
<evidence type="ECO:0000313" key="3">
    <source>
        <dbReference type="Proteomes" id="UP000566819"/>
    </source>
</evidence>
<dbReference type="CDD" id="cd02231">
    <property type="entry name" value="cupin_BLL6423-like"/>
    <property type="match status" value="1"/>
</dbReference>
<evidence type="ECO:0000313" key="2">
    <source>
        <dbReference type="EMBL" id="KAF4631858.1"/>
    </source>
</evidence>
<dbReference type="SUPFAM" id="SSF51182">
    <property type="entry name" value="RmlC-like cupins"/>
    <property type="match status" value="1"/>
</dbReference>
<name>A0A8H4W2K9_9HELO</name>
<organism evidence="2 3">
    <name type="scientific">Cudoniella acicularis</name>
    <dbReference type="NCBI Taxonomy" id="354080"/>
    <lineage>
        <taxon>Eukaryota</taxon>
        <taxon>Fungi</taxon>
        <taxon>Dikarya</taxon>
        <taxon>Ascomycota</taxon>
        <taxon>Pezizomycotina</taxon>
        <taxon>Leotiomycetes</taxon>
        <taxon>Helotiales</taxon>
        <taxon>Tricladiaceae</taxon>
        <taxon>Cudoniella</taxon>
    </lineage>
</organism>